<evidence type="ECO:0000259" key="2">
    <source>
        <dbReference type="Pfam" id="PF04810"/>
    </source>
</evidence>
<accession>A0A9N9J7J1</accession>
<dbReference type="EMBL" id="CAJVPV010043610">
    <property type="protein sequence ID" value="CAG8766045.1"/>
    <property type="molecule type" value="Genomic_DNA"/>
</dbReference>
<dbReference type="InterPro" id="IPR050550">
    <property type="entry name" value="SEC23_SEC24_subfamily"/>
</dbReference>
<evidence type="ECO:0000313" key="3">
    <source>
        <dbReference type="EMBL" id="CAG8766045.1"/>
    </source>
</evidence>
<dbReference type="GO" id="GO:0000149">
    <property type="term" value="F:SNARE binding"/>
    <property type="evidence" value="ECO:0007669"/>
    <property type="project" value="TreeGrafter"/>
</dbReference>
<keyword evidence="4" id="KW-1185">Reference proteome</keyword>
<dbReference type="OrthoDB" id="2434025at2759"/>
<feature type="region of interest" description="Disordered" evidence="1">
    <location>
        <begin position="1"/>
        <end position="53"/>
    </location>
</feature>
<gene>
    <name evidence="3" type="ORF">AMORRO_LOCUS16274</name>
</gene>
<dbReference type="GO" id="GO:0008270">
    <property type="term" value="F:zinc ion binding"/>
    <property type="evidence" value="ECO:0007669"/>
    <property type="project" value="InterPro"/>
</dbReference>
<dbReference type="GO" id="GO:0090110">
    <property type="term" value="P:COPII-coated vesicle cargo loading"/>
    <property type="evidence" value="ECO:0007669"/>
    <property type="project" value="TreeGrafter"/>
</dbReference>
<dbReference type="InterPro" id="IPR006895">
    <property type="entry name" value="Znf_Sec23_Sec24"/>
</dbReference>
<dbReference type="GO" id="GO:0030127">
    <property type="term" value="C:COPII vesicle coat"/>
    <property type="evidence" value="ECO:0007669"/>
    <property type="project" value="InterPro"/>
</dbReference>
<feature type="compositionally biased region" description="Polar residues" evidence="1">
    <location>
        <begin position="28"/>
        <end position="44"/>
    </location>
</feature>
<dbReference type="SUPFAM" id="SSF82919">
    <property type="entry name" value="Zn-finger domain of Sec23/24"/>
    <property type="match status" value="1"/>
</dbReference>
<protein>
    <submittedName>
        <fullName evidence="3">16778_t:CDS:1</fullName>
    </submittedName>
</protein>
<evidence type="ECO:0000313" key="4">
    <source>
        <dbReference type="Proteomes" id="UP000789342"/>
    </source>
</evidence>
<organism evidence="3 4">
    <name type="scientific">Acaulospora morrowiae</name>
    <dbReference type="NCBI Taxonomy" id="94023"/>
    <lineage>
        <taxon>Eukaryota</taxon>
        <taxon>Fungi</taxon>
        <taxon>Fungi incertae sedis</taxon>
        <taxon>Mucoromycota</taxon>
        <taxon>Glomeromycotina</taxon>
        <taxon>Glomeromycetes</taxon>
        <taxon>Diversisporales</taxon>
        <taxon>Acaulosporaceae</taxon>
        <taxon>Acaulospora</taxon>
    </lineage>
</organism>
<dbReference type="GO" id="GO:0006886">
    <property type="term" value="P:intracellular protein transport"/>
    <property type="evidence" value="ECO:0007669"/>
    <property type="project" value="InterPro"/>
</dbReference>
<feature type="non-terminal residue" evidence="3">
    <location>
        <position position="1"/>
    </location>
</feature>
<dbReference type="InterPro" id="IPR036174">
    <property type="entry name" value="Znf_Sec23_Sec24_sf"/>
</dbReference>
<proteinExistence type="predicted"/>
<dbReference type="PANTHER" id="PTHR13803">
    <property type="entry name" value="SEC24-RELATED PROTEIN"/>
    <property type="match status" value="1"/>
</dbReference>
<dbReference type="AlphaFoldDB" id="A0A9N9J7J1"/>
<evidence type="ECO:0000256" key="1">
    <source>
        <dbReference type="SAM" id="MobiDB-lite"/>
    </source>
</evidence>
<comment type="caution">
    <text evidence="3">The sequence shown here is derived from an EMBL/GenBank/DDBJ whole genome shotgun (WGS) entry which is preliminary data.</text>
</comment>
<dbReference type="Pfam" id="PF04810">
    <property type="entry name" value="zf-Sec23_Sec24"/>
    <property type="match status" value="1"/>
</dbReference>
<dbReference type="Gene3D" id="2.30.30.380">
    <property type="entry name" value="Zn-finger domain of Sec23/24"/>
    <property type="match status" value="1"/>
</dbReference>
<dbReference type="Gene3D" id="2.60.40.1670">
    <property type="entry name" value="beta-sandwich domain of Sec23/24"/>
    <property type="match status" value="1"/>
</dbReference>
<dbReference type="GO" id="GO:0070971">
    <property type="term" value="C:endoplasmic reticulum exit site"/>
    <property type="evidence" value="ECO:0007669"/>
    <property type="project" value="TreeGrafter"/>
</dbReference>
<feature type="domain" description="Zinc finger Sec23/Sec24-type" evidence="2">
    <location>
        <begin position="204"/>
        <end position="241"/>
    </location>
</feature>
<name>A0A9N9J7J1_9GLOM</name>
<reference evidence="3" key="1">
    <citation type="submission" date="2021-06" db="EMBL/GenBank/DDBJ databases">
        <authorList>
            <person name="Kallberg Y."/>
            <person name="Tangrot J."/>
            <person name="Rosling A."/>
        </authorList>
    </citation>
    <scope>NUCLEOTIDE SEQUENCE</scope>
    <source>
        <strain evidence="3">CL551</strain>
    </source>
</reference>
<dbReference type="SUPFAM" id="SSF81995">
    <property type="entry name" value="beta-sandwich domain of Sec23/24"/>
    <property type="match status" value="1"/>
</dbReference>
<dbReference type="Proteomes" id="UP000789342">
    <property type="component" value="Unassembled WGS sequence"/>
</dbReference>
<feature type="non-terminal residue" evidence="3">
    <location>
        <position position="256"/>
    </location>
</feature>
<dbReference type="PANTHER" id="PTHR13803:SF39">
    <property type="entry name" value="SECRETORY 24AB, ISOFORM A"/>
    <property type="match status" value="1"/>
</dbReference>
<sequence length="256" mass="28627">ENLGQRAATPPTAGTHKTKRLYPKQITEAYTENNTYDQSYQPFTPSAAPGAGQQPLQQNLYQQAQFFTPAGDQNFQATTPTSMYSQHAQPQQSEISQLRNQLSNMNIGGQTQLQLIPTQLIGIPPNVRDLDAPPPPINLPPNTSVTPSDKANCDPSYKRCTINAIPGTSTLLNKSRLPFALIITPYRSLKDGDDAVPVITDTVIARCRRCRTYINPFVTFVDAGQRWKCNMCFLINEVPAQFDWDLQTNQQTDRWK</sequence>